<dbReference type="RefSeq" id="WP_155703956.1">
    <property type="nucleotide sequence ID" value="NZ_CP034235.1"/>
</dbReference>
<name>A0A6B8RR32_9BACL</name>
<keyword evidence="1" id="KW-0472">Membrane</keyword>
<evidence type="ECO:0000313" key="2">
    <source>
        <dbReference type="EMBL" id="QGQ98851.1"/>
    </source>
</evidence>
<feature type="transmembrane region" description="Helical" evidence="1">
    <location>
        <begin position="6"/>
        <end position="26"/>
    </location>
</feature>
<keyword evidence="1" id="KW-1133">Transmembrane helix</keyword>
<evidence type="ECO:0000313" key="3">
    <source>
        <dbReference type="Proteomes" id="UP000426246"/>
    </source>
</evidence>
<evidence type="ECO:0000256" key="1">
    <source>
        <dbReference type="SAM" id="Phobius"/>
    </source>
</evidence>
<accession>A0A6B8RR32</accession>
<dbReference type="PANTHER" id="PTHR37692">
    <property type="entry name" value="HYPOTHETICAL MEMBRANE SPANNING PROTEIN"/>
    <property type="match status" value="1"/>
</dbReference>
<gene>
    <name evidence="2" type="ORF">EHS13_30205</name>
</gene>
<reference evidence="3" key="1">
    <citation type="submission" date="2018-11" db="EMBL/GenBank/DDBJ databases">
        <title>Complete genome sequence of Paenibacillus sp. ML311-T8.</title>
        <authorList>
            <person name="Nam Y.-D."/>
            <person name="Kang J."/>
            <person name="Chung W.-H."/>
            <person name="Park Y.S."/>
        </authorList>
    </citation>
    <scope>NUCLEOTIDE SEQUENCE [LARGE SCALE GENOMIC DNA]</scope>
    <source>
        <strain evidence="3">ML311-T8</strain>
    </source>
</reference>
<feature type="transmembrane region" description="Helical" evidence="1">
    <location>
        <begin position="115"/>
        <end position="139"/>
    </location>
</feature>
<keyword evidence="1" id="KW-0812">Transmembrane</keyword>
<organism evidence="2 3">
    <name type="scientific">Paenibacillus psychroresistens</name>
    <dbReference type="NCBI Taxonomy" id="1778678"/>
    <lineage>
        <taxon>Bacteria</taxon>
        <taxon>Bacillati</taxon>
        <taxon>Bacillota</taxon>
        <taxon>Bacilli</taxon>
        <taxon>Bacillales</taxon>
        <taxon>Paenibacillaceae</taxon>
        <taxon>Paenibacillus</taxon>
    </lineage>
</organism>
<dbReference type="KEGG" id="ppsc:EHS13_30205"/>
<dbReference type="PANTHER" id="PTHR37692:SF1">
    <property type="entry name" value="DUF420 DOMAIN-CONTAINING PROTEIN"/>
    <property type="match status" value="1"/>
</dbReference>
<sequence length="153" mass="17125">MHTILPLMCTTFIAISGILVAIGWYQIIKGRRELHQKFMTAGAIFALIFFLLYVSRTIFLGNTAFSESAPVAVRDAYYIFLLCHIIFATTSGVFGIITLLLAYKKKFAKHRKIGRYTAIMWLITSPSGVMVYLLLYVFYPGGSTKPVIDAILG</sequence>
<dbReference type="InterPro" id="IPR007352">
    <property type="entry name" value="DUF420"/>
</dbReference>
<proteinExistence type="predicted"/>
<keyword evidence="3" id="KW-1185">Reference proteome</keyword>
<feature type="transmembrane region" description="Helical" evidence="1">
    <location>
        <begin position="38"/>
        <end position="56"/>
    </location>
</feature>
<dbReference type="Proteomes" id="UP000426246">
    <property type="component" value="Chromosome"/>
</dbReference>
<dbReference type="EMBL" id="CP034235">
    <property type="protein sequence ID" value="QGQ98851.1"/>
    <property type="molecule type" value="Genomic_DNA"/>
</dbReference>
<protein>
    <submittedName>
        <fullName evidence="2">DUF420 domain-containing protein</fullName>
    </submittedName>
</protein>
<dbReference type="AlphaFoldDB" id="A0A6B8RR32"/>
<dbReference type="Pfam" id="PF04238">
    <property type="entry name" value="DUF420"/>
    <property type="match status" value="1"/>
</dbReference>
<dbReference type="OrthoDB" id="2375575at2"/>
<feature type="transmembrane region" description="Helical" evidence="1">
    <location>
        <begin position="76"/>
        <end position="103"/>
    </location>
</feature>